<proteinExistence type="predicted"/>
<dbReference type="AlphaFoldDB" id="A0ABD5UGQ7"/>
<sequence length="40" mass="4356">MTALGPTTFAVLLWTAVLGVAAIFVYEVYVLAHDYRGGLR</sequence>
<keyword evidence="1" id="KW-0812">Transmembrane</keyword>
<evidence type="ECO:0000256" key="1">
    <source>
        <dbReference type="SAM" id="Phobius"/>
    </source>
</evidence>
<name>A0ABD5UGQ7_9EURY</name>
<dbReference type="Proteomes" id="UP001596333">
    <property type="component" value="Unassembled WGS sequence"/>
</dbReference>
<evidence type="ECO:0000313" key="2">
    <source>
        <dbReference type="EMBL" id="MFC6888550.1"/>
    </source>
</evidence>
<feature type="transmembrane region" description="Helical" evidence="1">
    <location>
        <begin position="12"/>
        <end position="32"/>
    </location>
</feature>
<organism evidence="2 3">
    <name type="scientific">Halorubrum trueperi</name>
    <dbReference type="NCBI Taxonomy" id="2004704"/>
    <lineage>
        <taxon>Archaea</taxon>
        <taxon>Methanobacteriati</taxon>
        <taxon>Methanobacteriota</taxon>
        <taxon>Stenosarchaea group</taxon>
        <taxon>Halobacteria</taxon>
        <taxon>Halobacteriales</taxon>
        <taxon>Haloferacaceae</taxon>
        <taxon>Halorubrum</taxon>
    </lineage>
</organism>
<evidence type="ECO:0000313" key="3">
    <source>
        <dbReference type="Proteomes" id="UP001596333"/>
    </source>
</evidence>
<keyword evidence="3" id="KW-1185">Reference proteome</keyword>
<reference evidence="2 3" key="1">
    <citation type="journal article" date="2019" name="Int. J. Syst. Evol. Microbiol.">
        <title>The Global Catalogue of Microorganisms (GCM) 10K type strain sequencing project: providing services to taxonomists for standard genome sequencing and annotation.</title>
        <authorList>
            <consortium name="The Broad Institute Genomics Platform"/>
            <consortium name="The Broad Institute Genome Sequencing Center for Infectious Disease"/>
            <person name="Wu L."/>
            <person name="Ma J."/>
        </authorList>
    </citation>
    <scope>NUCLEOTIDE SEQUENCE [LARGE SCALE GENOMIC DNA]</scope>
    <source>
        <strain evidence="2 3">Y73</strain>
    </source>
</reference>
<keyword evidence="1" id="KW-1133">Transmembrane helix</keyword>
<comment type="caution">
    <text evidence="2">The sequence shown here is derived from an EMBL/GenBank/DDBJ whole genome shotgun (WGS) entry which is preliminary data.</text>
</comment>
<keyword evidence="1" id="KW-0472">Membrane</keyword>
<protein>
    <submittedName>
        <fullName evidence="2">Uncharacterized protein</fullName>
    </submittedName>
</protein>
<dbReference type="EMBL" id="JBHSXI010000005">
    <property type="protein sequence ID" value="MFC6888550.1"/>
    <property type="molecule type" value="Genomic_DNA"/>
</dbReference>
<accession>A0ABD5UGQ7</accession>
<gene>
    <name evidence="2" type="ORF">ACFQEY_05825</name>
</gene>
<dbReference type="RefSeq" id="WP_379765711.1">
    <property type="nucleotide sequence ID" value="NZ_JBHSXI010000005.1"/>
</dbReference>